<feature type="transmembrane region" description="Helical" evidence="2">
    <location>
        <begin position="15"/>
        <end position="39"/>
    </location>
</feature>
<evidence type="ECO:0000313" key="5">
    <source>
        <dbReference type="Proteomes" id="UP000642107"/>
    </source>
</evidence>
<comment type="caution">
    <text evidence="4">The sequence shown here is derived from an EMBL/GenBank/DDBJ whole genome shotgun (WGS) entry which is preliminary data.</text>
</comment>
<dbReference type="PANTHER" id="PTHR34406">
    <property type="entry name" value="PROTEIN YCEI"/>
    <property type="match status" value="1"/>
</dbReference>
<dbReference type="PANTHER" id="PTHR34406:SF1">
    <property type="entry name" value="PROTEIN YCEI"/>
    <property type="match status" value="1"/>
</dbReference>
<evidence type="ECO:0000256" key="1">
    <source>
        <dbReference type="ARBA" id="ARBA00008812"/>
    </source>
</evidence>
<proteinExistence type="inferred from homology"/>
<sequence length="230" mass="23803">MTDAHPARSQRGRRVAVVVTLVVLATLAVLVGPRLYAWWGNRSTPPPLAVTTTAPAPTTGPLEVDGTWTLGPGTTAGYRVAEVLRGEDVTVVGRTEDVTGTVTVEDGRLTAVDASVQVATVATGVGPRDSFMRDLLEAGTQPTATFRLGAPVALPDLEEGGTVEVPGTLTLRGTEHPVTFTLDVVRDGTGLRAAGSAPVTFSDLGLEAPSLGFVEVEDAGTLELLLVLGR</sequence>
<dbReference type="Proteomes" id="UP000642107">
    <property type="component" value="Unassembled WGS sequence"/>
</dbReference>
<gene>
    <name evidence="4" type="ORF">IGS67_11480</name>
</gene>
<evidence type="ECO:0000259" key="3">
    <source>
        <dbReference type="SMART" id="SM00867"/>
    </source>
</evidence>
<protein>
    <submittedName>
        <fullName evidence="4">YceI family protein</fullName>
    </submittedName>
</protein>
<dbReference type="SUPFAM" id="SSF101874">
    <property type="entry name" value="YceI-like"/>
    <property type="match status" value="1"/>
</dbReference>
<evidence type="ECO:0000313" key="4">
    <source>
        <dbReference type="EMBL" id="MBD9700104.1"/>
    </source>
</evidence>
<dbReference type="RefSeq" id="WP_192281106.1">
    <property type="nucleotide sequence ID" value="NZ_JACZDF010000006.1"/>
</dbReference>
<reference evidence="4 5" key="1">
    <citation type="submission" date="2020-09" db="EMBL/GenBank/DDBJ databases">
        <title>Flavimobilis rhizosphaerae sp. nov., isolated from rhizosphere soil of Spartina alterniflora.</title>
        <authorList>
            <person name="Hanqin C."/>
        </authorList>
    </citation>
    <scope>NUCLEOTIDE SEQUENCE [LARGE SCALE GENOMIC DNA]</scope>
    <source>
        <strain evidence="4 5">GY 10621</strain>
    </source>
</reference>
<keyword evidence="5" id="KW-1185">Reference proteome</keyword>
<keyword evidence="2" id="KW-0472">Membrane</keyword>
<keyword evidence="2" id="KW-1133">Transmembrane helix</keyword>
<evidence type="ECO:0000256" key="2">
    <source>
        <dbReference type="SAM" id="Phobius"/>
    </source>
</evidence>
<dbReference type="InterPro" id="IPR007372">
    <property type="entry name" value="Lipid/polyisoprenoid-bd_YceI"/>
</dbReference>
<dbReference type="EMBL" id="JACZDF010000006">
    <property type="protein sequence ID" value="MBD9700104.1"/>
    <property type="molecule type" value="Genomic_DNA"/>
</dbReference>
<dbReference type="Pfam" id="PF04264">
    <property type="entry name" value="YceI"/>
    <property type="match status" value="1"/>
</dbReference>
<dbReference type="SMART" id="SM00867">
    <property type="entry name" value="YceI"/>
    <property type="match status" value="1"/>
</dbReference>
<comment type="similarity">
    <text evidence="1">Belongs to the UPF0312 family.</text>
</comment>
<organism evidence="4 5">
    <name type="scientific">Flavimobilis rhizosphaerae</name>
    <dbReference type="NCBI Taxonomy" id="2775421"/>
    <lineage>
        <taxon>Bacteria</taxon>
        <taxon>Bacillati</taxon>
        <taxon>Actinomycetota</taxon>
        <taxon>Actinomycetes</taxon>
        <taxon>Micrococcales</taxon>
        <taxon>Jonesiaceae</taxon>
        <taxon>Flavimobilis</taxon>
    </lineage>
</organism>
<dbReference type="InterPro" id="IPR036761">
    <property type="entry name" value="TTHA0802/YceI-like_sf"/>
</dbReference>
<keyword evidence="2" id="KW-0812">Transmembrane</keyword>
<dbReference type="Gene3D" id="2.40.128.110">
    <property type="entry name" value="Lipid/polyisoprenoid-binding, YceI-like"/>
    <property type="match status" value="1"/>
</dbReference>
<accession>A0ABR9DT20</accession>
<feature type="domain" description="Lipid/polyisoprenoid-binding YceI-like" evidence="3">
    <location>
        <begin position="67"/>
        <end position="229"/>
    </location>
</feature>
<name>A0ABR9DT20_9MICO</name>